<dbReference type="Proteomes" id="UP000831701">
    <property type="component" value="Chromosome 23"/>
</dbReference>
<comment type="caution">
    <text evidence="1">The sequence shown here is derived from an EMBL/GenBank/DDBJ whole genome shotgun (WGS) entry which is preliminary data.</text>
</comment>
<keyword evidence="2" id="KW-1185">Reference proteome</keyword>
<evidence type="ECO:0000313" key="2">
    <source>
        <dbReference type="Proteomes" id="UP000831701"/>
    </source>
</evidence>
<reference evidence="1" key="1">
    <citation type="submission" date="2022-04" db="EMBL/GenBank/DDBJ databases">
        <title>Jade perch genome.</title>
        <authorList>
            <person name="Chao B."/>
        </authorList>
    </citation>
    <scope>NUCLEOTIDE SEQUENCE</scope>
    <source>
        <strain evidence="1">CB-2022</strain>
    </source>
</reference>
<sequence length="1759" mass="200610">MDDVDAEDMNLQVRLLLGNSPLISPHSQRYSLHCDSCFRTCFNTPETMMLHESGNVRESGDQITEQEQHGLTDVRSKLQKDSVPPEYLRRSERTRNPTEKMRVLQNDEAKKGEKRLSSGLFVEDLKKIKEDIMNAYSEIRDLITPSTDIRRRVDTCESVTKEIISIAYSRAIDDENEFDEGQERSRLHDLLHRDYAKSVYGSAASLTNHSMSDHQSIASSIAARRADAAADLAAKEVNYEMILREEKQRESIRELEEQQRKALEAQKRELARLQAEKGVRAAQAKLKAYDKETEHEAANYIDCENNWEASNIPTTSVPQSPAATLPHADISSLAQVFQDSIALNRLPIPEPFVFSGDPIRFFEWKAAFTSLIDQRAITPAEKLYYLKKYVGGPARQVLDGTFYRNDNDAYQDAWNKLNRRFGQPFAIQRAFRERLTSWPKIHPKDAEGLRNFSDFLNACQDAMPHIKGLEILNDCEENQKLIHKLPDWAASRWNRQVTQSLNENQEFPSFKDFALFLSTEAEIACNPITSLHALRSSDSSSDKKCLRDTKRNRASVLATHMVTDGEKQTSDQRKVQTPCTLCQDNRHQLHACPKFTKMSLVERRNYVKDKKLCYGCLKPGHSAKDCRHRHFCETCKGKHPTVLHDDDFRAMAPRQVILGGDVEPYAVRTDLGWSIVGRSLQGHDSLSTSHLCHRTCVKELPPSTPADAIRILESDFKDGGVDTKTVSQDDITFLDKLKKGIRKNIHEHYEMPLLFKDRPSLPDNKSSVVIRLNHLKRKLQRDERYKRQYVESMEEVIERGEAEQVEDGGSEGERWYIPHHGVRLAKKPDKLRVVFDCSARYKGTSLNDHLLSGPDMLNNLCGVLIRFRQHPVALMCDIEKMFHQFHVDEADRNYLRFLWWKKGDLNAQPSEFRMKVHLFGAASSPGCASYGLKHLAKENRHIYPQGSQFVMRDFYVDDGVTSVESTEDAIQLAREARELCATGGLRLHKFMSNDRKVLESIPPSERATNVSNMDLSFEDLPLERALGIKWDVESDHFQINVNLKDQPATRRGVLSTVASLYDPLGFVAPVLLKAKIILQETCRHGTDWDDPLSDELRPKWEQWRSDLVHLDKVTISRTYAPAGFGKVSKTELHHFSDASLKGYGQCSYLRLQNEEGDVHCVLIIRKSCVSPTKVTTIPRLELSAAVVSVKMSSMLKEELGFTDAEEFFWTDSKVVLGYIRNEARRFHTFVANQGSENSSHELLSSTWFTGPEFLWNKEIKLSAEEIPELTIGDPEVRHVAVLSTRTTEQVSLVDRLSKFSSWSLATRAVARLLRRISKNKSNDLTTVTERERAEHHVVKDLQRKAYREELHLLSKGNSLPSHSELYSLDAFLDKDGVLCVGGRLRHSSLPESIKHPAIIPKGYHITKMIIAHCHERTKHQGKGLTINEIRSNGYRIKQGRKENKRYGLLFTCLSSRAIHLEMLNDMSTDSLINGLRCFISIRGTIRQIKSDQGSNFVGAKNEFKEALKELDADRLTAFLAEKQCDFSMNAPYSSHVGGVWERQIRTVRGILRSTLALSPSRLNDASLRAFFYEAMAIVNGRPLTVDNLSDPLSLEPLTPNHLLTLKSSKVLPPPGVFVREDMYGKKRWRHVQYLAEQFWSRWRKEYLTNIALRQRWHKPRRNLQVGDIVILKAEDVHRNEWRMGNVSGTIAGNDGLVRRVKVCLGDKQLAKKGERLGKLLEVERPVQKLVLLLESYCDHTSMQVSILSCGLAGSGKYDS</sequence>
<organism evidence="1 2">
    <name type="scientific">Scortum barcoo</name>
    <name type="common">barcoo grunter</name>
    <dbReference type="NCBI Taxonomy" id="214431"/>
    <lineage>
        <taxon>Eukaryota</taxon>
        <taxon>Metazoa</taxon>
        <taxon>Chordata</taxon>
        <taxon>Craniata</taxon>
        <taxon>Vertebrata</taxon>
        <taxon>Euteleostomi</taxon>
        <taxon>Actinopterygii</taxon>
        <taxon>Neopterygii</taxon>
        <taxon>Teleostei</taxon>
        <taxon>Neoteleostei</taxon>
        <taxon>Acanthomorphata</taxon>
        <taxon>Eupercaria</taxon>
        <taxon>Centrarchiformes</taxon>
        <taxon>Terapontoidei</taxon>
        <taxon>Terapontidae</taxon>
        <taxon>Scortum</taxon>
    </lineage>
</organism>
<protein>
    <submittedName>
        <fullName evidence="1">Uncharacterized protein</fullName>
    </submittedName>
</protein>
<name>A0ACB8VCF7_9TELE</name>
<evidence type="ECO:0000313" key="1">
    <source>
        <dbReference type="EMBL" id="KAI3353055.1"/>
    </source>
</evidence>
<dbReference type="EMBL" id="CM041553">
    <property type="protein sequence ID" value="KAI3353055.1"/>
    <property type="molecule type" value="Genomic_DNA"/>
</dbReference>
<proteinExistence type="predicted"/>
<accession>A0ACB8VCF7</accession>
<feature type="non-terminal residue" evidence="1">
    <location>
        <position position="1759"/>
    </location>
</feature>
<gene>
    <name evidence="1" type="ORF">L3Q82_019626</name>
</gene>